<dbReference type="SUPFAM" id="SSF52972">
    <property type="entry name" value="ITPase-like"/>
    <property type="match status" value="1"/>
</dbReference>
<accession>A0A6J6JGT2</accession>
<evidence type="ECO:0000256" key="2">
    <source>
        <dbReference type="ARBA" id="ARBA00022801"/>
    </source>
</evidence>
<dbReference type="GO" id="GO:0047429">
    <property type="term" value="F:nucleoside triphosphate diphosphatase activity"/>
    <property type="evidence" value="ECO:0007669"/>
    <property type="project" value="InterPro"/>
</dbReference>
<evidence type="ECO:0000256" key="1">
    <source>
        <dbReference type="ARBA" id="ARBA00001968"/>
    </source>
</evidence>
<dbReference type="Pfam" id="PF02545">
    <property type="entry name" value="Maf"/>
    <property type="match status" value="1"/>
</dbReference>
<proteinExistence type="inferred from homology"/>
<dbReference type="InterPro" id="IPR029001">
    <property type="entry name" value="ITPase-like_fam"/>
</dbReference>
<organism evidence="3">
    <name type="scientific">freshwater metagenome</name>
    <dbReference type="NCBI Taxonomy" id="449393"/>
    <lineage>
        <taxon>unclassified sequences</taxon>
        <taxon>metagenomes</taxon>
        <taxon>ecological metagenomes</taxon>
    </lineage>
</organism>
<reference evidence="3" key="1">
    <citation type="submission" date="2020-05" db="EMBL/GenBank/DDBJ databases">
        <authorList>
            <person name="Chiriac C."/>
            <person name="Salcher M."/>
            <person name="Ghai R."/>
            <person name="Kavagutti S V."/>
        </authorList>
    </citation>
    <scope>NUCLEOTIDE SEQUENCE</scope>
</reference>
<gene>
    <name evidence="3" type="ORF">UFOPK2001_00866</name>
</gene>
<name>A0A6J6JGT2_9ZZZZ</name>
<dbReference type="CDD" id="cd00555">
    <property type="entry name" value="Maf"/>
    <property type="match status" value="1"/>
</dbReference>
<dbReference type="Gene3D" id="3.90.950.10">
    <property type="match status" value="1"/>
</dbReference>
<dbReference type="PANTHER" id="PTHR43213">
    <property type="entry name" value="BIFUNCTIONAL DTTP/UTP PYROPHOSPHATASE/METHYLTRANSFERASE PROTEIN-RELATED"/>
    <property type="match status" value="1"/>
</dbReference>
<dbReference type="PIRSF" id="PIRSF006305">
    <property type="entry name" value="Maf"/>
    <property type="match status" value="1"/>
</dbReference>
<dbReference type="EMBL" id="CAEZVN010000088">
    <property type="protein sequence ID" value="CAB4636402.1"/>
    <property type="molecule type" value="Genomic_DNA"/>
</dbReference>
<dbReference type="AlphaFoldDB" id="A0A6J6JGT2"/>
<dbReference type="PANTHER" id="PTHR43213:SF5">
    <property type="entry name" value="BIFUNCTIONAL DTTP_UTP PYROPHOSPHATASE_METHYLTRANSFERASE PROTEIN-RELATED"/>
    <property type="match status" value="1"/>
</dbReference>
<comment type="cofactor">
    <cofactor evidence="1">
        <name>a divalent metal cation</name>
        <dbReference type="ChEBI" id="CHEBI:60240"/>
    </cofactor>
</comment>
<dbReference type="NCBIfam" id="TIGR00172">
    <property type="entry name" value="maf"/>
    <property type="match status" value="1"/>
</dbReference>
<keyword evidence="2" id="KW-0378">Hydrolase</keyword>
<evidence type="ECO:0000313" key="3">
    <source>
        <dbReference type="EMBL" id="CAB4636402.1"/>
    </source>
</evidence>
<protein>
    <submittedName>
        <fullName evidence="3">Unannotated protein</fullName>
    </submittedName>
</protein>
<dbReference type="InterPro" id="IPR003697">
    <property type="entry name" value="Maf-like"/>
</dbReference>
<sequence length="248" mass="26449">MVSGRFWPTQFVVLLTCQDYPAPPTTPKAGICQTYRVTKLILASTSPARLALLRAGGIEPVTIAPGVDEDAVAERATAMGLISNTAEMVHVLAKAKAEAVVDHPDARGGIIIGCDSSLEFDGEALGKPHEPEVARERWLAMRGRSGKLYSGHWVIDNRDSRPGVTPPAVGHVSVAVVNFADITEREIDAYVATGEPLKVAGAFTIDGLGGAFLKSIEGDAHTVIGLSLPTLRELVRSLGVEYTDLWNR</sequence>
<dbReference type="HAMAP" id="MF_00528">
    <property type="entry name" value="Maf"/>
    <property type="match status" value="1"/>
</dbReference>